<organism evidence="2 3">
    <name type="scientific">Methylocystis iwaonis</name>
    <dbReference type="NCBI Taxonomy" id="2885079"/>
    <lineage>
        <taxon>Bacteria</taxon>
        <taxon>Pseudomonadati</taxon>
        <taxon>Pseudomonadota</taxon>
        <taxon>Alphaproteobacteria</taxon>
        <taxon>Hyphomicrobiales</taxon>
        <taxon>Methylocystaceae</taxon>
        <taxon>Methylocystis</taxon>
    </lineage>
</organism>
<feature type="domain" description="NAD-dependent epimerase/dehydratase" evidence="1">
    <location>
        <begin position="16"/>
        <end position="210"/>
    </location>
</feature>
<dbReference type="SUPFAM" id="SSF51735">
    <property type="entry name" value="NAD(P)-binding Rossmann-fold domains"/>
    <property type="match status" value="1"/>
</dbReference>
<proteinExistence type="predicted"/>
<geneLocation type="plasmid" evidence="2 3">
    <name>pSS37A-Re-1</name>
</geneLocation>
<accession>A0ABM8EDT7</accession>
<dbReference type="Proteomes" id="UP001317629">
    <property type="component" value="Plasmid pSS37A-Re-1"/>
</dbReference>
<dbReference type="InterPro" id="IPR001509">
    <property type="entry name" value="Epimerase_deHydtase"/>
</dbReference>
<name>A0ABM8EDT7_9HYPH</name>
<dbReference type="Gene3D" id="3.90.25.10">
    <property type="entry name" value="UDP-galactose 4-epimerase, domain 1"/>
    <property type="match status" value="1"/>
</dbReference>
<dbReference type="Gene3D" id="3.40.50.720">
    <property type="entry name" value="NAD(P)-binding Rossmann-like Domain"/>
    <property type="match status" value="1"/>
</dbReference>
<evidence type="ECO:0000313" key="3">
    <source>
        <dbReference type="Proteomes" id="UP001317629"/>
    </source>
</evidence>
<protein>
    <submittedName>
        <fullName evidence="2">Epimerase</fullName>
    </submittedName>
</protein>
<dbReference type="InterPro" id="IPR050177">
    <property type="entry name" value="Lipid_A_modif_metabolic_enz"/>
</dbReference>
<gene>
    <name evidence="2" type="ORF">SS37A_37180</name>
</gene>
<sequence>MRVSCFARTKPSDASLEGIAQWTIGEMADERTLLQAIAGNDLVFHLAHTTMPGQSNTDPVKEVSENVNGSLLILKACVQQGVRKIVFASSGGTVYGIPNIVPIAEFAPTNPLAAYGISKVCVEKYLYLFRHLYGLDYHVLRIANPYGPYQSPLKPQGLIANVIHRGLNGMPIDVFGDGSIIRDYVFVDDVVQALIIGARYDGTEKVMNVGSGEGRSIADVLNWVESALGMGSLSVNRRDERKVDVPTNILDIELIQRETGWRPLIGFGEGLARTIAWMRSTHSL</sequence>
<dbReference type="InterPro" id="IPR036291">
    <property type="entry name" value="NAD(P)-bd_dom_sf"/>
</dbReference>
<dbReference type="PANTHER" id="PTHR43245:SF13">
    <property type="entry name" value="UDP-D-APIOSE_UDP-D-XYLOSE SYNTHASE 2"/>
    <property type="match status" value="1"/>
</dbReference>
<dbReference type="EMBL" id="AP027143">
    <property type="protein sequence ID" value="BDV36188.1"/>
    <property type="molecule type" value="Genomic_DNA"/>
</dbReference>
<dbReference type="PANTHER" id="PTHR43245">
    <property type="entry name" value="BIFUNCTIONAL POLYMYXIN RESISTANCE PROTEIN ARNA"/>
    <property type="match status" value="1"/>
</dbReference>
<dbReference type="Pfam" id="PF01370">
    <property type="entry name" value="Epimerase"/>
    <property type="match status" value="1"/>
</dbReference>
<keyword evidence="3" id="KW-1185">Reference proteome</keyword>
<keyword evidence="2" id="KW-0614">Plasmid</keyword>
<evidence type="ECO:0000313" key="2">
    <source>
        <dbReference type="EMBL" id="BDV36188.1"/>
    </source>
</evidence>
<evidence type="ECO:0000259" key="1">
    <source>
        <dbReference type="Pfam" id="PF01370"/>
    </source>
</evidence>
<reference evidence="2 3" key="1">
    <citation type="journal article" date="2023" name="Int. J. Syst. Evol. Microbiol.">
        <title>Methylocystis iwaonis sp. nov., a type II methane-oxidizing bacterium from surface soil of a rice paddy field in Japan, and emended description of the genus Methylocystis (ex Whittenbury et al. 1970) Bowman et al. 1993.</title>
        <authorList>
            <person name="Kaise H."/>
            <person name="Sawadogo J.B."/>
            <person name="Alam M.S."/>
            <person name="Ueno C."/>
            <person name="Dianou D."/>
            <person name="Shinjo R."/>
            <person name="Asakawa S."/>
        </authorList>
    </citation>
    <scope>NUCLEOTIDE SEQUENCE [LARGE SCALE GENOMIC DNA]</scope>
    <source>
        <strain evidence="2 3">SS37A-Re</strain>
    </source>
</reference>
<dbReference type="PRINTS" id="PR01713">
    <property type="entry name" value="NUCEPIMERASE"/>
</dbReference>